<proteinExistence type="predicted"/>
<dbReference type="STRING" id="505345.QV06_00590"/>
<dbReference type="Pfam" id="PF10109">
    <property type="entry name" value="Phage_TAC_7"/>
    <property type="match status" value="1"/>
</dbReference>
<dbReference type="AlphaFoldDB" id="A0A1A7PTN0"/>
<sequence>MTKVKTDNQKTVTLTTKIKRGENTITDIVINKPNVFALKGLKLVDVLNVDVDAITKLLPRVTSPALTEMEIKSLDIVDFTELATSVITFFIKPDQLETA</sequence>
<dbReference type="InterPro" id="IPR019289">
    <property type="entry name" value="Phage_tail_E/E"/>
</dbReference>
<dbReference type="PATRIC" id="fig|505345.6.peg.119"/>
<name>A0A1A7PTN0_9PAST</name>
<evidence type="ECO:0008006" key="3">
    <source>
        <dbReference type="Google" id="ProtNLM"/>
    </source>
</evidence>
<accession>A0A1A7PTN0</accession>
<evidence type="ECO:0000313" key="1">
    <source>
        <dbReference type="EMBL" id="OBX05933.1"/>
    </source>
</evidence>
<organism evidence="1 2">
    <name type="scientific">Gallibacterium genomosp. 3</name>
    <dbReference type="NCBI Taxonomy" id="505345"/>
    <lineage>
        <taxon>Bacteria</taxon>
        <taxon>Pseudomonadati</taxon>
        <taxon>Pseudomonadota</taxon>
        <taxon>Gammaproteobacteria</taxon>
        <taxon>Pasteurellales</taxon>
        <taxon>Pasteurellaceae</taxon>
        <taxon>Gallibacterium</taxon>
    </lineage>
</organism>
<gene>
    <name evidence="1" type="ORF">QV06_00590</name>
</gene>
<dbReference type="Proteomes" id="UP000092626">
    <property type="component" value="Unassembled WGS sequence"/>
</dbReference>
<reference evidence="1 2" key="1">
    <citation type="submission" date="2014-11" db="EMBL/GenBank/DDBJ databases">
        <title>Pan-genome of Gallibacterium spp.</title>
        <authorList>
            <person name="Kudirkiene E."/>
            <person name="Bojesen A.M."/>
        </authorList>
    </citation>
    <scope>NUCLEOTIDE SEQUENCE [LARGE SCALE GENOMIC DNA]</scope>
    <source>
        <strain evidence="1 2">59/S3/89</strain>
    </source>
</reference>
<dbReference type="EMBL" id="JTJR01000002">
    <property type="protein sequence ID" value="OBX05933.1"/>
    <property type="molecule type" value="Genomic_DNA"/>
</dbReference>
<dbReference type="RefSeq" id="WP_065236479.1">
    <property type="nucleotide sequence ID" value="NZ_JTJR01000002.1"/>
</dbReference>
<protein>
    <recommendedName>
        <fullName evidence="3">Tail protein</fullName>
    </recommendedName>
</protein>
<evidence type="ECO:0000313" key="2">
    <source>
        <dbReference type="Proteomes" id="UP000092626"/>
    </source>
</evidence>
<comment type="caution">
    <text evidence="1">The sequence shown here is derived from an EMBL/GenBank/DDBJ whole genome shotgun (WGS) entry which is preliminary data.</text>
</comment>